<gene>
    <name evidence="3" type="ORF">MBRA1_003473</name>
</gene>
<evidence type="ECO:0000256" key="1">
    <source>
        <dbReference type="ARBA" id="ARBA00008304"/>
    </source>
</evidence>
<evidence type="ECO:0008006" key="5">
    <source>
        <dbReference type="Google" id="ProtNLM"/>
    </source>
</evidence>
<protein>
    <recommendedName>
        <fullName evidence="5">ARM repeat-containing protein</fullName>
    </recommendedName>
</protein>
<dbReference type="GO" id="GO:0006897">
    <property type="term" value="P:endocytosis"/>
    <property type="evidence" value="ECO:0007669"/>
    <property type="project" value="TreeGrafter"/>
</dbReference>
<proteinExistence type="inferred from homology"/>
<dbReference type="EMBL" id="CP119955">
    <property type="protein sequence ID" value="WFC96810.1"/>
    <property type="molecule type" value="Genomic_DNA"/>
</dbReference>
<dbReference type="PANTHER" id="PTHR21663">
    <property type="entry name" value="HYPOTHETICAL HEAT DOMAIN-CONTAINING"/>
    <property type="match status" value="1"/>
</dbReference>
<dbReference type="InterPro" id="IPR040108">
    <property type="entry name" value="Laa1/Sip1/HEATR5"/>
</dbReference>
<evidence type="ECO:0000313" key="3">
    <source>
        <dbReference type="EMBL" id="WFC96810.1"/>
    </source>
</evidence>
<dbReference type="GO" id="GO:0016020">
    <property type="term" value="C:membrane"/>
    <property type="evidence" value="ECO:0007669"/>
    <property type="project" value="TreeGrafter"/>
</dbReference>
<dbReference type="GO" id="GO:0008104">
    <property type="term" value="P:intracellular protein localization"/>
    <property type="evidence" value="ECO:0007669"/>
    <property type="project" value="TreeGrafter"/>
</dbReference>
<dbReference type="Proteomes" id="UP001216638">
    <property type="component" value="Chromosome 5"/>
</dbReference>
<dbReference type="PANTHER" id="PTHR21663:SF0">
    <property type="entry name" value="HEAT REPEAT-CONTAINING PROTEIN 5B"/>
    <property type="match status" value="1"/>
</dbReference>
<name>A0AAF0IR53_9BASI</name>
<reference evidence="3" key="1">
    <citation type="submission" date="2023-03" db="EMBL/GenBank/DDBJ databases">
        <title>Mating type loci evolution in Malassezia.</title>
        <authorList>
            <person name="Coelho M.A."/>
        </authorList>
    </citation>
    <scope>NUCLEOTIDE SEQUENCE</scope>
    <source>
        <strain evidence="3">CBS 14135</strain>
    </source>
</reference>
<organism evidence="3 4">
    <name type="scientific">Malassezia brasiliensis</name>
    <dbReference type="NCBI Taxonomy" id="1821822"/>
    <lineage>
        <taxon>Eukaryota</taxon>
        <taxon>Fungi</taxon>
        <taxon>Dikarya</taxon>
        <taxon>Basidiomycota</taxon>
        <taxon>Ustilaginomycotina</taxon>
        <taxon>Malasseziomycetes</taxon>
        <taxon>Malasseziales</taxon>
        <taxon>Malasseziaceae</taxon>
        <taxon>Malassezia</taxon>
    </lineage>
</organism>
<keyword evidence="4" id="KW-1185">Reference proteome</keyword>
<dbReference type="InterPro" id="IPR046837">
    <property type="entry name" value="Laa1/Sip1/HEATR5-like_HEAT"/>
</dbReference>
<dbReference type="GO" id="GO:0005829">
    <property type="term" value="C:cytosol"/>
    <property type="evidence" value="ECO:0007669"/>
    <property type="project" value="GOC"/>
</dbReference>
<dbReference type="SUPFAM" id="SSF48371">
    <property type="entry name" value="ARM repeat"/>
    <property type="match status" value="2"/>
</dbReference>
<sequence>MDGARDDESALGATPPPPPWGDVQAAVDEGVQVSADEEVHESATAAMQAAEAEVSGETAAPAAAAPGAGAADAAGASEAVPRCLLDVPALGDAVRNEQVDLFLLEWLTAAEALLSTDRSDSAAFVDEALCLIGARRAEQTQPSVLDTLVPGRGARQLLARCLVHIYLDEQADKPLLYDVLGALQDAFAREPVRPETLLRHVAAVDACAALVRALPSAAAMCFGTLVPVCLRQARQAQAPVLARSAILHLLEALLMQQGVGALPPAALKELYKTLRGLVSDKAGAVVRASCACLGALAEQHDALRARAEVEGVVAQCTRALATADVATRTALAELVAQLVLQTDLQPVGASGAGAAAGAGDAEEDEAAAPKGPVRVPLYAPPELLAAVQTHVALKPGMPWRARYGAVQVYAAVLARAGPVWVEGAYVEVLEHLLDTVAQHTLGALGAEEAAPLRVALSWVVRHYLCATLSEPAQARAAVEVGARVLSAWPARTPQSAPPGEAALSLALELGAALVAQLGGVTREVHEALYEPVMTLLAHPVRAVQVRAAWWLRVACGVHPALLAPTYTRLLEAVRRDVGALRAAQPDDGVGLRARLGGHSSALAALVAVAAAQPLYARHTDAEEVFVLATELLQHVAAHPLREAAAAVAAAWMLLGSLLALGPLFVRAHWARLLQLWRNALAAPPLQGPLDEGAWAFLLGVREHALHALLACFLHGGAAAVLTGEGARRVVGMLGHVRVMLDTLPPAVEEQPVLRVRAARVRALLLRCCVQLAGDAALQPLHAALMQLALHVFARPERFGGSAAQAAISASLGGAQASLWTNGEAGAAGVTSLLVPRRDGVAGATAALEAWRAPFVPAAYGAPTWLRDVRVYGFGAALEALAHTPAHGALEAEPGALYVVRVPPGDAAYDAWLPEMPAPVGGVVAEVDAALELFAALLPFVARDVQVGAVEAVAHAATRAPGLERHAGRRTAVLANSVVALLGALRTAMHASNAARRPAGFANDRVTQAVQRVAQAALVHGDAMLRASAGEVYGRLAAVAGSHAVSAQVPFVVAQIVDNRHADARASCAYAAGQVYARVGGLHAAPLTQTLGRLLVSLARDPHPVVQYAALDALQLVVEAASLAYQPYVASTLGVLGALVALPTHEPEGGSVGSSNLRAALPVYSGVARVAGALAGVLGADLRVAPARRAQLQALLGVLAHDRGAAARGGAPTTAAGAAVRTDAVQGLQRLGLVVPEALATRAWAALLYDMLQSPPAWGEPLLLYPCTAARAYEQMAQRGPEWLATYGGRPLLHALFAALDAAPMLAPLRALLLVWVQASAAQRPCAWVDLCATLLLAPEALAAAGAAAATAAAPTVPPGEEEGAALAAAPAPADGRAARGACGWRTRLFVLACLDAVLHAVRGTAHVGAAADAGDAHNLASRVGELIKMAFAASTATSRAVRCAGLQILREVMEAFAATRDPAFPTSRLLEQYQAPLAAALTPAFGADSFPEVLAAAVAVCAVYVRVGGADHAAPQTNRVVKLLTSALDESRAEPMTRLGGLVALPPHSAAYLRIAVLQAWAELAIAPRSAALDAVLAPHHAELVARWSDALAAYAQLREDPDATLADGAMAALVHAQRLAYYEDAWPAMLHAVTLALDGAAGAAPAVPAFALYALAFETLCRELERGARHTDRGTLAVVLASLPVLAEARYAGEALAEPAQLDELLRVAQRAFLTHDVPVALGVLRVLHALARSMHERLLADADGRVDDRAFARTPLGYVVRLLFAYLDAIPAMHGAPADKAALHTAAWTTLVGIVQVCPPAVQTQLLASTLHVLAAQARREDDAAYVLGATLAALLRPLCAAIVRVADAPLRTAVHGFLSALLDIASAMRSRSGAMAACKSRNALVGVGGMLAALDARVPVSVEVVDAYGFLLAEKLRGDAPDAHVAVQCAAALVPAAAARRSARLALGAVVPALVAYVHTHGTADDTEGAALVPALDVLGALPGLATEARGALGVVLPVLVDVLERVRDGQLAPALHAYVCTYVVRTAQTHAAALKAATAALPDAARHTLQHALRPAGGGAHGPRAPPRGEARIALKTFGS</sequence>
<evidence type="ECO:0000256" key="2">
    <source>
        <dbReference type="SAM" id="MobiDB-lite"/>
    </source>
</evidence>
<accession>A0AAF0IR53</accession>
<dbReference type="GO" id="GO:0042147">
    <property type="term" value="P:retrograde transport, endosome to Golgi"/>
    <property type="evidence" value="ECO:0007669"/>
    <property type="project" value="TreeGrafter"/>
</dbReference>
<dbReference type="Pfam" id="PF20210">
    <property type="entry name" value="Laa1_Sip1_HTR5"/>
    <property type="match status" value="1"/>
</dbReference>
<dbReference type="InterPro" id="IPR016024">
    <property type="entry name" value="ARM-type_fold"/>
</dbReference>
<comment type="similarity">
    <text evidence="1">Belongs to the HEATR5 family.</text>
</comment>
<dbReference type="GO" id="GO:0030139">
    <property type="term" value="C:endocytic vesicle"/>
    <property type="evidence" value="ECO:0007669"/>
    <property type="project" value="TreeGrafter"/>
</dbReference>
<dbReference type="InterPro" id="IPR011989">
    <property type="entry name" value="ARM-like"/>
</dbReference>
<feature type="region of interest" description="Disordered" evidence="2">
    <location>
        <begin position="1"/>
        <end position="61"/>
    </location>
</feature>
<feature type="compositionally biased region" description="Low complexity" evidence="2">
    <location>
        <begin position="42"/>
        <end position="61"/>
    </location>
</feature>
<dbReference type="Gene3D" id="1.25.10.10">
    <property type="entry name" value="Leucine-rich Repeat Variant"/>
    <property type="match status" value="2"/>
</dbReference>
<evidence type="ECO:0000313" key="4">
    <source>
        <dbReference type="Proteomes" id="UP001216638"/>
    </source>
</evidence>
<dbReference type="GO" id="GO:0005794">
    <property type="term" value="C:Golgi apparatus"/>
    <property type="evidence" value="ECO:0007669"/>
    <property type="project" value="TreeGrafter"/>
</dbReference>